<dbReference type="SMART" id="SM00698">
    <property type="entry name" value="MORN"/>
    <property type="match status" value="9"/>
</dbReference>
<dbReference type="GeneID" id="5040219"/>
<dbReference type="SUPFAM" id="SSF82185">
    <property type="entry name" value="Histone H3 K4-specific methyltransferase SET7/9 N-terminal domain"/>
    <property type="match status" value="3"/>
</dbReference>
<dbReference type="Proteomes" id="UP000000600">
    <property type="component" value="Unassembled WGS sequence"/>
</dbReference>
<dbReference type="KEGG" id="ptm:GSPATT00020691001"/>
<dbReference type="EMBL" id="CT868607">
    <property type="protein sequence ID" value="CAK87038.1"/>
    <property type="molecule type" value="Genomic_DNA"/>
</dbReference>
<sequence length="447" mass="51706">MEMFDDTIRELLNKNTDIAKIVDLEKLSQQPGFKIEQTNSYIYIGQVQNGLKHGTGNLRDINIGILKLLDSFRIYVGEWQNDKKCGLAYEKFQSGAEYFGNYDNNKQNGYGEYVWANGESYKGNWIDGKKSGYGEWFGQNTSYKGEWNNGFVEGKGVYQSENGDQYTGDFLQSMKHGLGEEQFANGDKYVGSFKSGKPDGYGEYYWKNGKLILGFFMDGMRHGHGVWQSNTQGKIDRYEGAYSNDKKCGYGEFVWSNGTVYKGNYFDDYRQGYGEMYQNGVIFYKGEWDRGIQVEKSNTRFKFQQKMKTQETTARKWKFNNIDEIQELEEETVTSGAEGKNENNQKIPQKNPQQCRMKTLNVESKPQNIDFTPMKRSLQLQKKATPAIQTRSRTQSMGNCKIPLLQQKQRSNSNQITNNQKLEQLVKFSPYKQTLRIGRFKLQKIQL</sequence>
<name>A0DVH1_PARTE</name>
<dbReference type="eggNOG" id="KOG0229">
    <property type="taxonomic scope" value="Eukaryota"/>
</dbReference>
<dbReference type="RefSeq" id="XP_001454435.1">
    <property type="nucleotide sequence ID" value="XM_001454398.1"/>
</dbReference>
<dbReference type="InParanoid" id="A0DVH1"/>
<evidence type="ECO:0000256" key="1">
    <source>
        <dbReference type="ARBA" id="ARBA00022737"/>
    </source>
</evidence>
<accession>A0DVH1</accession>
<keyword evidence="1" id="KW-0677">Repeat</keyword>
<gene>
    <name evidence="3" type="ORF">GSPATT00020691001</name>
</gene>
<proteinExistence type="predicted"/>
<feature type="region of interest" description="Disordered" evidence="2">
    <location>
        <begin position="331"/>
        <end position="354"/>
    </location>
</feature>
<dbReference type="OMA" id="QSMGNCK"/>
<reference evidence="3 4" key="1">
    <citation type="journal article" date="2006" name="Nature">
        <title>Global trends of whole-genome duplications revealed by the ciliate Paramecium tetraurelia.</title>
        <authorList>
            <consortium name="Genoscope"/>
            <person name="Aury J.-M."/>
            <person name="Jaillon O."/>
            <person name="Duret L."/>
            <person name="Noel B."/>
            <person name="Jubin C."/>
            <person name="Porcel B.M."/>
            <person name="Segurens B."/>
            <person name="Daubin V."/>
            <person name="Anthouard V."/>
            <person name="Aiach N."/>
            <person name="Arnaiz O."/>
            <person name="Billaut A."/>
            <person name="Beisson J."/>
            <person name="Blanc I."/>
            <person name="Bouhouche K."/>
            <person name="Camara F."/>
            <person name="Duharcourt S."/>
            <person name="Guigo R."/>
            <person name="Gogendeau D."/>
            <person name="Katinka M."/>
            <person name="Keller A.-M."/>
            <person name="Kissmehl R."/>
            <person name="Klotz C."/>
            <person name="Koll F."/>
            <person name="Le Moue A."/>
            <person name="Lepere C."/>
            <person name="Malinsky S."/>
            <person name="Nowacki M."/>
            <person name="Nowak J.K."/>
            <person name="Plattner H."/>
            <person name="Poulain J."/>
            <person name="Ruiz F."/>
            <person name="Serrano V."/>
            <person name="Zagulski M."/>
            <person name="Dessen P."/>
            <person name="Betermier M."/>
            <person name="Weissenbach J."/>
            <person name="Scarpelli C."/>
            <person name="Schachter V."/>
            <person name="Sperling L."/>
            <person name="Meyer E."/>
            <person name="Cohen J."/>
            <person name="Wincker P."/>
        </authorList>
    </citation>
    <scope>NUCLEOTIDE SEQUENCE [LARGE SCALE GENOMIC DNA]</scope>
    <source>
        <strain evidence="3 4">Stock d4-2</strain>
    </source>
</reference>
<dbReference type="STRING" id="5888.A0DVH1"/>
<dbReference type="OrthoDB" id="284854at2759"/>
<dbReference type="PANTHER" id="PTHR23084">
    <property type="entry name" value="PHOSPHATIDYLINOSITOL-4-PHOSPHATE 5-KINASE RELATED"/>
    <property type="match status" value="1"/>
</dbReference>
<evidence type="ECO:0000313" key="3">
    <source>
        <dbReference type="EMBL" id="CAK87038.1"/>
    </source>
</evidence>
<dbReference type="HOGENOM" id="CLU_635331_0_0_1"/>
<dbReference type="PANTHER" id="PTHR23084:SF263">
    <property type="entry name" value="MORN REPEAT-CONTAINING PROTEIN 1"/>
    <property type="match status" value="1"/>
</dbReference>
<evidence type="ECO:0000313" key="4">
    <source>
        <dbReference type="Proteomes" id="UP000000600"/>
    </source>
</evidence>
<dbReference type="Gene3D" id="2.20.110.10">
    <property type="entry name" value="Histone H3 K4-specific methyltransferase SET7/9 N-terminal domain"/>
    <property type="match status" value="3"/>
</dbReference>
<evidence type="ECO:0000256" key="2">
    <source>
        <dbReference type="SAM" id="MobiDB-lite"/>
    </source>
</evidence>
<feature type="compositionally biased region" description="Low complexity" evidence="2">
    <location>
        <begin position="342"/>
        <end position="354"/>
    </location>
</feature>
<protein>
    <recommendedName>
        <fullName evidence="5">MORN repeat protein</fullName>
    </recommendedName>
</protein>
<dbReference type="AlphaFoldDB" id="A0DVH1"/>
<evidence type="ECO:0008006" key="5">
    <source>
        <dbReference type="Google" id="ProtNLM"/>
    </source>
</evidence>
<keyword evidence="4" id="KW-1185">Reference proteome</keyword>
<dbReference type="Pfam" id="PF02493">
    <property type="entry name" value="MORN"/>
    <property type="match status" value="10"/>
</dbReference>
<dbReference type="InterPro" id="IPR003409">
    <property type="entry name" value="MORN"/>
</dbReference>
<organism evidence="3 4">
    <name type="scientific">Paramecium tetraurelia</name>
    <dbReference type="NCBI Taxonomy" id="5888"/>
    <lineage>
        <taxon>Eukaryota</taxon>
        <taxon>Sar</taxon>
        <taxon>Alveolata</taxon>
        <taxon>Ciliophora</taxon>
        <taxon>Intramacronucleata</taxon>
        <taxon>Oligohymenophorea</taxon>
        <taxon>Peniculida</taxon>
        <taxon>Parameciidae</taxon>
        <taxon>Paramecium</taxon>
    </lineage>
</organism>